<keyword evidence="2" id="KW-0418">Kinase</keyword>
<dbReference type="InterPro" id="IPR003594">
    <property type="entry name" value="HATPase_dom"/>
</dbReference>
<feature type="transmembrane region" description="Helical" evidence="5">
    <location>
        <begin position="503"/>
        <end position="521"/>
    </location>
</feature>
<keyword evidence="1" id="KW-0808">Transferase</keyword>
<feature type="transmembrane region" description="Helical" evidence="5">
    <location>
        <begin position="469"/>
        <end position="491"/>
    </location>
</feature>
<keyword evidence="5" id="KW-0812">Transmembrane</keyword>
<proteinExistence type="predicted"/>
<dbReference type="Gene3D" id="3.30.565.10">
    <property type="entry name" value="Histidine kinase-like ATPase, C-terminal domain"/>
    <property type="match status" value="1"/>
</dbReference>
<name>A0ABP6VWB1_9ACTN</name>
<dbReference type="InterPro" id="IPR050482">
    <property type="entry name" value="Sensor_HK_TwoCompSys"/>
</dbReference>
<organism evidence="7 8">
    <name type="scientific">Streptomyces osmaniensis</name>
    <dbReference type="NCBI Taxonomy" id="593134"/>
    <lineage>
        <taxon>Bacteria</taxon>
        <taxon>Bacillati</taxon>
        <taxon>Actinomycetota</taxon>
        <taxon>Actinomycetes</taxon>
        <taxon>Kitasatosporales</taxon>
        <taxon>Streptomycetaceae</taxon>
        <taxon>Streptomyces</taxon>
    </lineage>
</organism>
<dbReference type="PANTHER" id="PTHR24421">
    <property type="entry name" value="NITRATE/NITRITE SENSOR PROTEIN NARX-RELATED"/>
    <property type="match status" value="1"/>
</dbReference>
<dbReference type="Pfam" id="PF02518">
    <property type="entry name" value="HATPase_c"/>
    <property type="match status" value="1"/>
</dbReference>
<feature type="compositionally biased region" description="Low complexity" evidence="4">
    <location>
        <begin position="765"/>
        <end position="776"/>
    </location>
</feature>
<comment type="caution">
    <text evidence="7">The sequence shown here is derived from an EMBL/GenBank/DDBJ whole genome shotgun (WGS) entry which is preliminary data.</text>
</comment>
<dbReference type="EMBL" id="BAABCE010000004">
    <property type="protein sequence ID" value="GAA3540858.1"/>
    <property type="molecule type" value="Genomic_DNA"/>
</dbReference>
<keyword evidence="8" id="KW-1185">Reference proteome</keyword>
<dbReference type="Proteomes" id="UP001500707">
    <property type="component" value="Unassembled WGS sequence"/>
</dbReference>
<gene>
    <name evidence="7" type="ORF">GCM10022295_23680</name>
</gene>
<accession>A0ABP6VWB1</accession>
<evidence type="ECO:0000256" key="4">
    <source>
        <dbReference type="SAM" id="MobiDB-lite"/>
    </source>
</evidence>
<evidence type="ECO:0000313" key="8">
    <source>
        <dbReference type="Proteomes" id="UP001500707"/>
    </source>
</evidence>
<feature type="domain" description="Histidine kinase/HSP90-like ATPase" evidence="6">
    <location>
        <begin position="314"/>
        <end position="397"/>
    </location>
</feature>
<feature type="transmembrane region" description="Helical" evidence="5">
    <location>
        <begin position="551"/>
        <end position="571"/>
    </location>
</feature>
<feature type="transmembrane region" description="Helical" evidence="5">
    <location>
        <begin position="439"/>
        <end position="457"/>
    </location>
</feature>
<evidence type="ECO:0000256" key="5">
    <source>
        <dbReference type="SAM" id="Phobius"/>
    </source>
</evidence>
<dbReference type="RefSeq" id="WP_346181544.1">
    <property type="nucleotide sequence ID" value="NZ_BAABCE010000004.1"/>
</dbReference>
<evidence type="ECO:0000313" key="7">
    <source>
        <dbReference type="EMBL" id="GAA3540858.1"/>
    </source>
</evidence>
<keyword evidence="3" id="KW-0902">Two-component regulatory system</keyword>
<evidence type="ECO:0000256" key="1">
    <source>
        <dbReference type="ARBA" id="ARBA00022679"/>
    </source>
</evidence>
<keyword evidence="5" id="KW-1133">Transmembrane helix</keyword>
<dbReference type="InterPro" id="IPR036890">
    <property type="entry name" value="HATPase_C_sf"/>
</dbReference>
<protein>
    <recommendedName>
        <fullName evidence="6">Histidine kinase/HSP90-like ATPase domain-containing protein</fullName>
    </recommendedName>
</protein>
<dbReference type="SUPFAM" id="SSF55874">
    <property type="entry name" value="ATPase domain of HSP90 chaperone/DNA topoisomerase II/histidine kinase"/>
    <property type="match status" value="1"/>
</dbReference>
<feature type="region of interest" description="Disordered" evidence="4">
    <location>
        <begin position="759"/>
        <end position="779"/>
    </location>
</feature>
<feature type="transmembrane region" description="Helical" evidence="5">
    <location>
        <begin position="577"/>
        <end position="598"/>
    </location>
</feature>
<evidence type="ECO:0000259" key="6">
    <source>
        <dbReference type="Pfam" id="PF02518"/>
    </source>
</evidence>
<reference evidence="8" key="1">
    <citation type="journal article" date="2019" name="Int. J. Syst. Evol. Microbiol.">
        <title>The Global Catalogue of Microorganisms (GCM) 10K type strain sequencing project: providing services to taxonomists for standard genome sequencing and annotation.</title>
        <authorList>
            <consortium name="The Broad Institute Genomics Platform"/>
            <consortium name="The Broad Institute Genome Sequencing Center for Infectious Disease"/>
            <person name="Wu L."/>
            <person name="Ma J."/>
        </authorList>
    </citation>
    <scope>NUCLEOTIDE SEQUENCE [LARGE SCALE GENOMIC DNA]</scope>
    <source>
        <strain evidence="8">JCM 17656</strain>
    </source>
</reference>
<keyword evidence="5" id="KW-0472">Membrane</keyword>
<evidence type="ECO:0000256" key="2">
    <source>
        <dbReference type="ARBA" id="ARBA00022777"/>
    </source>
</evidence>
<evidence type="ECO:0000256" key="3">
    <source>
        <dbReference type="ARBA" id="ARBA00023012"/>
    </source>
</evidence>
<sequence>MRLGGYAGNGGGAAGPNGNPGSGERLLNLALERYGVWLRSTVVCLCGALGVVSADATEIPLAVSLLVPALLACGVRLCSLRRPLPFPLPLALLWTLDAAVVVLTGLSQPVLGGVGADAMVEAITGICVITFQHEWATRPVAAAALAASGTAACAMGDVLSSPGHGPEPAELVRIVVLAGLSRAAYLIVRAQARAADRSAALRAAARREAEAAAARRATEREYLATLHDTASATLLMVSQGDARDWSWLPPRARQDLEALSAVPGFETGSVDLAALLGCVPEGTGGEGGALVQLKTRVDGPLAVPSGPGLAIFNGVREAVTNVARHSGVREAELRAWTEKDGAVVVELSDAGRGFDPRSVPARRRGISGSVIGRMHAVGGTATVTSHPGTGTRVQWRWHTRARPPGTGHEAQPANLPHPSRAGAHTAVARLIRRQLLHGAQLAALLISLLSQFILSLQQITAHQSAYRPAWAQTAAFVCLAAVAACGAAFLLRGRQIPPRVRAWSLASVLTVSAVCAFTLAPERLTGPRDWAFGLVGWHALFLLADLPVRAFAAFLGAHVGVNAIAVLLSGAPTAAESAAMGIAAITTCGFQLSVGILVTRLLHGTAPAAGDEAAREEELRTRERIHEDMQRDHKERYRALTATTVPLLMGLGHGVLSPHDEEVRLRCRVEAARMRRLFAESDAVSDPLLNELRACVEVAEHRGVAVSLAVRGRPGEVPREVRRALIDPVVVTLGRSRSTARVTVVWTWHEVRVSVVGTDRATEEASPSPGPATAAGVSVTRTARGGSVWVEASWSKRAAPEVDLT</sequence>
<dbReference type="PANTHER" id="PTHR24421:SF61">
    <property type="entry name" value="OXYGEN SENSOR HISTIDINE KINASE NREB"/>
    <property type="match status" value="1"/>
</dbReference>